<dbReference type="EC" id="2.3.2.27" evidence="2"/>
<comment type="catalytic activity">
    <reaction evidence="1">
        <text>S-ubiquitinyl-[E2 ubiquitin-conjugating enzyme]-L-cysteine + [acceptor protein]-L-lysine = [E2 ubiquitin-conjugating enzyme]-L-cysteine + N(6)-ubiquitinyl-[acceptor protein]-L-lysine.</text>
        <dbReference type="EC" id="2.3.2.27"/>
    </reaction>
</comment>
<gene>
    <name evidence="9" type="ORF">E3N88_44792</name>
</gene>
<evidence type="ECO:0000256" key="8">
    <source>
        <dbReference type="SAM" id="MobiDB-lite"/>
    </source>
</evidence>
<keyword evidence="3" id="KW-0808">Transferase</keyword>
<feature type="region of interest" description="Disordered" evidence="8">
    <location>
        <begin position="289"/>
        <end position="323"/>
    </location>
</feature>
<evidence type="ECO:0000256" key="1">
    <source>
        <dbReference type="ARBA" id="ARBA00000900"/>
    </source>
</evidence>
<feature type="region of interest" description="Disordered" evidence="8">
    <location>
        <begin position="18"/>
        <end position="89"/>
    </location>
</feature>
<keyword evidence="4" id="KW-0479">Metal-binding</keyword>
<feature type="compositionally biased region" description="Low complexity" evidence="8">
    <location>
        <begin position="146"/>
        <end position="158"/>
    </location>
</feature>
<feature type="compositionally biased region" description="Polar residues" evidence="8">
    <location>
        <begin position="57"/>
        <end position="72"/>
    </location>
</feature>
<dbReference type="GO" id="GO:0061630">
    <property type="term" value="F:ubiquitin protein ligase activity"/>
    <property type="evidence" value="ECO:0007669"/>
    <property type="project" value="UniProtKB-EC"/>
</dbReference>
<evidence type="ECO:0000313" key="10">
    <source>
        <dbReference type="Proteomes" id="UP000326396"/>
    </source>
</evidence>
<feature type="compositionally biased region" description="Low complexity" evidence="8">
    <location>
        <begin position="178"/>
        <end position="190"/>
    </location>
</feature>
<feature type="compositionally biased region" description="Low complexity" evidence="8">
    <location>
        <begin position="73"/>
        <end position="89"/>
    </location>
</feature>
<dbReference type="PANTHER" id="PTHR22937:SF216">
    <property type="entry name" value="RING-TYPE E3 UBIQUITIN TRANSFERASE"/>
    <property type="match status" value="1"/>
</dbReference>
<evidence type="ECO:0000313" key="9">
    <source>
        <dbReference type="EMBL" id="KAD0098652.1"/>
    </source>
</evidence>
<feature type="compositionally biased region" description="Polar residues" evidence="8">
    <location>
        <begin position="135"/>
        <end position="145"/>
    </location>
</feature>
<dbReference type="PANTHER" id="PTHR22937">
    <property type="entry name" value="E3 UBIQUITIN-PROTEIN LIGASE RNF165"/>
    <property type="match status" value="1"/>
</dbReference>
<comment type="caution">
    <text evidence="9">The sequence shown here is derived from an EMBL/GenBank/DDBJ whole genome shotgun (WGS) entry which is preliminary data.</text>
</comment>
<protein>
    <recommendedName>
        <fullName evidence="2">RING-type E3 ubiquitin transferase</fullName>
        <ecNumber evidence="2">2.3.2.27</ecNumber>
    </recommendedName>
</protein>
<sequence length="532" mass="59756">MQRQKNILGMFPETVDLNQGPSFNGLDMTGSDEYNSRLSPTERRLLGNDVSNERNKPQSFSSWDVGESSSRPNIQNHAANNNNNNWSTHNNHRVVGSLIFQNSVSNNVPMDVDLNLEYRGNGSNDDGPSSADVAASSSGTPNEHVSGSSFSNNQGQSSRMANSREPTNHESSRRNIDQRSTNSSQRSTQQPPLMHVPGMPRNLLPFPLIGNANSRNGSSSSSVLHQDNRSVGTMRSNSNGVNGQSGSRNDTIMIPNLNSPTNDLQISDDVPPWTLFPYLETESIAHRGHFRNFPSGPSSSSNENVRSSGSRSQPHHHQPSLRLEVPDDEWRAVFADIEGRQRLVSEMRQILNVLRRGENLSSEDYMLVDPFVNGVADLHDRHRDMRLDVDNMSYEELLALEEHIGDVKTGLTEELILNSLNQRKYFSFMAIATQNFEPCCICQLLPTSDFFFWTSNLFKRQLPSRHILLSVSSDFFFLDQCPSHVCEEIRTYMKAKEMSKVENILKSTIQLDDYDLDDDKDCEEVDVSNTAQ</sequence>
<dbReference type="EMBL" id="SZYD01001973">
    <property type="protein sequence ID" value="KAD0098652.1"/>
    <property type="molecule type" value="Genomic_DNA"/>
</dbReference>
<feature type="compositionally biased region" description="Low complexity" evidence="8">
    <location>
        <begin position="294"/>
        <end position="312"/>
    </location>
</feature>
<evidence type="ECO:0000256" key="2">
    <source>
        <dbReference type="ARBA" id="ARBA00012483"/>
    </source>
</evidence>
<feature type="compositionally biased region" description="Basic and acidic residues" evidence="8">
    <location>
        <begin position="166"/>
        <end position="177"/>
    </location>
</feature>
<reference evidence="9 10" key="1">
    <citation type="submission" date="2019-05" db="EMBL/GenBank/DDBJ databases">
        <title>Mikania micrantha, genome provides insights into the molecular mechanism of rapid growth.</title>
        <authorList>
            <person name="Liu B."/>
        </authorList>
    </citation>
    <scope>NUCLEOTIDE SEQUENCE [LARGE SCALE GENOMIC DNA]</scope>
    <source>
        <strain evidence="9">NLD-2019</strain>
        <tissue evidence="9">Leaf</tissue>
    </source>
</reference>
<feature type="compositionally biased region" description="Polar residues" evidence="8">
    <location>
        <begin position="256"/>
        <end position="265"/>
    </location>
</feature>
<feature type="compositionally biased region" description="Polar residues" evidence="8">
    <location>
        <begin position="211"/>
        <end position="235"/>
    </location>
</feature>
<keyword evidence="6" id="KW-0833">Ubl conjugation pathway</keyword>
<proteinExistence type="predicted"/>
<feature type="compositionally biased region" description="Basic and acidic residues" evidence="8">
    <location>
        <begin position="40"/>
        <end position="56"/>
    </location>
</feature>
<organism evidence="9 10">
    <name type="scientific">Mikania micrantha</name>
    <name type="common">bitter vine</name>
    <dbReference type="NCBI Taxonomy" id="192012"/>
    <lineage>
        <taxon>Eukaryota</taxon>
        <taxon>Viridiplantae</taxon>
        <taxon>Streptophyta</taxon>
        <taxon>Embryophyta</taxon>
        <taxon>Tracheophyta</taxon>
        <taxon>Spermatophyta</taxon>
        <taxon>Magnoliopsida</taxon>
        <taxon>eudicotyledons</taxon>
        <taxon>Gunneridae</taxon>
        <taxon>Pentapetalae</taxon>
        <taxon>asterids</taxon>
        <taxon>campanulids</taxon>
        <taxon>Asterales</taxon>
        <taxon>Asteraceae</taxon>
        <taxon>Asteroideae</taxon>
        <taxon>Heliantheae alliance</taxon>
        <taxon>Eupatorieae</taxon>
        <taxon>Mikania</taxon>
    </lineage>
</organism>
<keyword evidence="5" id="KW-0863">Zinc-finger</keyword>
<feature type="region of interest" description="Disordered" evidence="8">
    <location>
        <begin position="115"/>
        <end position="265"/>
    </location>
</feature>
<dbReference type="Proteomes" id="UP000326396">
    <property type="component" value="Unassembled WGS sequence"/>
</dbReference>
<accession>A0A5N6LAZ8</accession>
<keyword evidence="10" id="KW-1185">Reference proteome</keyword>
<name>A0A5N6LAZ8_9ASTR</name>
<dbReference type="OrthoDB" id="8062037at2759"/>
<dbReference type="InterPro" id="IPR045191">
    <property type="entry name" value="MBR1/2-like"/>
</dbReference>
<feature type="compositionally biased region" description="Low complexity" evidence="8">
    <location>
        <begin position="236"/>
        <end position="249"/>
    </location>
</feature>
<evidence type="ECO:0000256" key="4">
    <source>
        <dbReference type="ARBA" id="ARBA00022723"/>
    </source>
</evidence>
<evidence type="ECO:0000256" key="3">
    <source>
        <dbReference type="ARBA" id="ARBA00022679"/>
    </source>
</evidence>
<dbReference type="AlphaFoldDB" id="A0A5N6LAZ8"/>
<evidence type="ECO:0000256" key="5">
    <source>
        <dbReference type="ARBA" id="ARBA00022771"/>
    </source>
</evidence>
<evidence type="ECO:0000256" key="7">
    <source>
        <dbReference type="ARBA" id="ARBA00022833"/>
    </source>
</evidence>
<evidence type="ECO:0000256" key="6">
    <source>
        <dbReference type="ARBA" id="ARBA00022786"/>
    </source>
</evidence>
<dbReference type="GO" id="GO:0008270">
    <property type="term" value="F:zinc ion binding"/>
    <property type="evidence" value="ECO:0007669"/>
    <property type="project" value="UniProtKB-KW"/>
</dbReference>
<keyword evidence="7" id="KW-0862">Zinc</keyword>